<dbReference type="AlphaFoldDB" id="A0A5C8Z6V0"/>
<dbReference type="EMBL" id="VKAD01000001">
    <property type="protein sequence ID" value="TXR53357.1"/>
    <property type="molecule type" value="Genomic_DNA"/>
</dbReference>
<accession>A0A5C8Z6V0</accession>
<dbReference type="OrthoDB" id="9820538at2"/>
<keyword evidence="1" id="KW-0732">Signal</keyword>
<organism evidence="2 3">
    <name type="scientific">Reinekea thalattae</name>
    <dbReference type="NCBI Taxonomy" id="2593301"/>
    <lineage>
        <taxon>Bacteria</taxon>
        <taxon>Pseudomonadati</taxon>
        <taxon>Pseudomonadota</taxon>
        <taxon>Gammaproteobacteria</taxon>
        <taxon>Oceanospirillales</taxon>
        <taxon>Saccharospirillaceae</taxon>
        <taxon>Reinekea</taxon>
    </lineage>
</organism>
<name>A0A5C8Z6V0_9GAMM</name>
<evidence type="ECO:0000313" key="2">
    <source>
        <dbReference type="EMBL" id="TXR53357.1"/>
    </source>
</evidence>
<keyword evidence="3" id="KW-1185">Reference proteome</keyword>
<comment type="caution">
    <text evidence="2">The sequence shown here is derived from an EMBL/GenBank/DDBJ whole genome shotgun (WGS) entry which is preliminary data.</text>
</comment>
<dbReference type="RefSeq" id="WP_147712657.1">
    <property type="nucleotide sequence ID" value="NZ_VKAD01000001.1"/>
</dbReference>
<evidence type="ECO:0000313" key="3">
    <source>
        <dbReference type="Proteomes" id="UP000321764"/>
    </source>
</evidence>
<protein>
    <recommendedName>
        <fullName evidence="4">Transporter</fullName>
    </recommendedName>
</protein>
<sequence length="260" mass="29291">MIPTNLFRQASTIALFSLISSALQADNLLTDTFLQPSQVKNEASGGEVIFKLGINEGSGEIRNDDGYRIDLPRILLQKNVSDEILFRASVPWVYLNTADNEDNRYTLGDPAFLTTVQIKDHNTFTVGVTEPAANRPLEPDVVRFYAFYTHGIETPFAYITGQFGPEIPDVYNGEGQNDLLNAGLSIKLNSLPLELSLIRKFEVSSKWWDFTKAVESDLNRTNLTLSAEHKMNLRYVNSLQWFAGFQENDGMQYIYGVSFK</sequence>
<proteinExistence type="predicted"/>
<dbReference type="Proteomes" id="UP000321764">
    <property type="component" value="Unassembled WGS sequence"/>
</dbReference>
<evidence type="ECO:0008006" key="4">
    <source>
        <dbReference type="Google" id="ProtNLM"/>
    </source>
</evidence>
<feature type="signal peptide" evidence="1">
    <location>
        <begin position="1"/>
        <end position="25"/>
    </location>
</feature>
<feature type="chain" id="PRO_5022975981" description="Transporter" evidence="1">
    <location>
        <begin position="26"/>
        <end position="260"/>
    </location>
</feature>
<gene>
    <name evidence="2" type="ORF">FME95_01945</name>
</gene>
<reference evidence="2 3" key="1">
    <citation type="submission" date="2019-07" db="EMBL/GenBank/DDBJ databases">
        <title>Reinekea sp. strain SSH23 genome sequencing and assembly.</title>
        <authorList>
            <person name="Kim I."/>
        </authorList>
    </citation>
    <scope>NUCLEOTIDE SEQUENCE [LARGE SCALE GENOMIC DNA]</scope>
    <source>
        <strain evidence="2 3">SSH23</strain>
    </source>
</reference>
<evidence type="ECO:0000256" key="1">
    <source>
        <dbReference type="SAM" id="SignalP"/>
    </source>
</evidence>